<evidence type="ECO:0000313" key="3">
    <source>
        <dbReference type="EMBL" id="ETO26152.1"/>
    </source>
</evidence>
<dbReference type="EMBL" id="ASPP01008049">
    <property type="protein sequence ID" value="ETO26152.1"/>
    <property type="molecule type" value="Genomic_DNA"/>
</dbReference>
<dbReference type="AlphaFoldDB" id="X6NL90"/>
<feature type="non-terminal residue" evidence="3">
    <location>
        <position position="1"/>
    </location>
</feature>
<protein>
    <submittedName>
        <fullName evidence="3">Uncharacterized protein</fullName>
    </submittedName>
</protein>
<gene>
    <name evidence="3" type="ORF">RFI_10985</name>
</gene>
<evidence type="ECO:0000259" key="2">
    <source>
        <dbReference type="Pfam" id="PF02750"/>
    </source>
</evidence>
<dbReference type="PANTHER" id="PTHR10841:SF17">
    <property type="entry name" value="SYNAPSIN"/>
    <property type="match status" value="1"/>
</dbReference>
<feature type="domain" description="Synapsin ATP-binding" evidence="2">
    <location>
        <begin position="175"/>
        <end position="212"/>
    </location>
</feature>
<evidence type="ECO:0000313" key="4">
    <source>
        <dbReference type="Proteomes" id="UP000023152"/>
    </source>
</evidence>
<dbReference type="PANTHER" id="PTHR10841">
    <property type="entry name" value="SYNAPSIN"/>
    <property type="match status" value="1"/>
</dbReference>
<dbReference type="InterPro" id="IPR016185">
    <property type="entry name" value="PreATP-grasp_dom_sf"/>
</dbReference>
<evidence type="ECO:0000259" key="1">
    <source>
        <dbReference type="Pfam" id="PF02078"/>
    </source>
</evidence>
<name>X6NL90_RETFI</name>
<dbReference type="OrthoDB" id="10249572at2759"/>
<dbReference type="InterPro" id="IPR020897">
    <property type="entry name" value="Synapsin_pre-ATP-grasp_dom"/>
</dbReference>
<dbReference type="Pfam" id="PF02078">
    <property type="entry name" value="Synapsin"/>
    <property type="match status" value="1"/>
</dbReference>
<reference evidence="3 4" key="1">
    <citation type="journal article" date="2013" name="Curr. Biol.">
        <title>The Genome of the Foraminiferan Reticulomyxa filosa.</title>
        <authorList>
            <person name="Glockner G."/>
            <person name="Hulsmann N."/>
            <person name="Schleicher M."/>
            <person name="Noegel A.A."/>
            <person name="Eichinger L."/>
            <person name="Gallinger C."/>
            <person name="Pawlowski J."/>
            <person name="Sierra R."/>
            <person name="Euteneuer U."/>
            <person name="Pillet L."/>
            <person name="Moustafa A."/>
            <person name="Platzer M."/>
            <person name="Groth M."/>
            <person name="Szafranski K."/>
            <person name="Schliwa M."/>
        </authorList>
    </citation>
    <scope>NUCLEOTIDE SEQUENCE [LARGE SCALE GENOMIC DNA]</scope>
</reference>
<dbReference type="InterPro" id="IPR020898">
    <property type="entry name" value="Synapsin_ATP-bd_dom"/>
</dbReference>
<dbReference type="SUPFAM" id="SSF52440">
    <property type="entry name" value="PreATP-grasp domain"/>
    <property type="match status" value="1"/>
</dbReference>
<feature type="domain" description="Synapsin pre-ATP-grasp" evidence="1">
    <location>
        <begin position="79"/>
        <end position="171"/>
    </location>
</feature>
<dbReference type="Gene3D" id="3.40.50.20">
    <property type="match status" value="1"/>
</dbReference>
<sequence>FSQKQSIVSNYNAIHTVSVLKNLFCLLFDCCCITKRLFFIDFVKLSFKYLKKRNYEKRVTSYLCVDNNGENSLVLECTPRYNWYEIFAGAKLTSGEEVKVEQATWQEVSLTAYHDSGLVVTLAPAKSPHENAPDDKQRTCKPDFILFRTLSQHIQELTHKNFLYAVQFSNVATMNSTQALYGMLEKPWVYGELKRIQKKLGGYDKFPLIDQT</sequence>
<dbReference type="Proteomes" id="UP000023152">
    <property type="component" value="Unassembled WGS sequence"/>
</dbReference>
<accession>X6NL90</accession>
<dbReference type="Pfam" id="PF02750">
    <property type="entry name" value="Synapsin_C"/>
    <property type="match status" value="1"/>
</dbReference>
<organism evidence="3 4">
    <name type="scientific">Reticulomyxa filosa</name>
    <dbReference type="NCBI Taxonomy" id="46433"/>
    <lineage>
        <taxon>Eukaryota</taxon>
        <taxon>Sar</taxon>
        <taxon>Rhizaria</taxon>
        <taxon>Retaria</taxon>
        <taxon>Foraminifera</taxon>
        <taxon>Monothalamids</taxon>
        <taxon>Reticulomyxidae</taxon>
        <taxon>Reticulomyxa</taxon>
    </lineage>
</organism>
<keyword evidence="4" id="KW-1185">Reference proteome</keyword>
<comment type="caution">
    <text evidence="3">The sequence shown here is derived from an EMBL/GenBank/DDBJ whole genome shotgun (WGS) entry which is preliminary data.</text>
</comment>
<proteinExistence type="predicted"/>